<dbReference type="InterPro" id="IPR001752">
    <property type="entry name" value="Kinesin_motor_dom"/>
</dbReference>
<name>X6LBW6_RETFI</name>
<keyword evidence="4" id="KW-1185">Reference proteome</keyword>
<comment type="similarity">
    <text evidence="1">Belongs to the TRAFAC class myosin-kinesin ATPase superfamily. Kinesin family.</text>
</comment>
<keyword evidence="1" id="KW-0547">Nucleotide-binding</keyword>
<keyword evidence="1" id="KW-0067">ATP-binding</keyword>
<dbReference type="GO" id="GO:0005524">
    <property type="term" value="F:ATP binding"/>
    <property type="evidence" value="ECO:0007669"/>
    <property type="project" value="UniProtKB-UniRule"/>
</dbReference>
<comment type="caution">
    <text evidence="3">The sequence shown here is derived from an EMBL/GenBank/DDBJ whole genome shotgun (WGS) entry which is preliminary data.</text>
</comment>
<dbReference type="InterPro" id="IPR027417">
    <property type="entry name" value="P-loop_NTPase"/>
</dbReference>
<dbReference type="OrthoDB" id="3176171at2759"/>
<dbReference type="EMBL" id="ASPP01045651">
    <property type="protein sequence ID" value="ETN98840.1"/>
    <property type="molecule type" value="Genomic_DNA"/>
</dbReference>
<dbReference type="PROSITE" id="PS50067">
    <property type="entry name" value="KINESIN_MOTOR_2"/>
    <property type="match status" value="1"/>
</dbReference>
<dbReference type="AlphaFoldDB" id="X6LBW6"/>
<keyword evidence="1" id="KW-0505">Motor protein</keyword>
<dbReference type="Proteomes" id="UP000023152">
    <property type="component" value="Unassembled WGS sequence"/>
</dbReference>
<dbReference type="GO" id="GO:0016887">
    <property type="term" value="F:ATP hydrolysis activity"/>
    <property type="evidence" value="ECO:0007669"/>
    <property type="project" value="TreeGrafter"/>
</dbReference>
<protein>
    <recommendedName>
        <fullName evidence="2">Kinesin motor domain-containing protein</fullName>
    </recommendedName>
</protein>
<evidence type="ECO:0000256" key="1">
    <source>
        <dbReference type="PROSITE-ProRule" id="PRU00283"/>
    </source>
</evidence>
<dbReference type="SUPFAM" id="SSF52540">
    <property type="entry name" value="P-loop containing nucleoside triphosphate hydrolases"/>
    <property type="match status" value="1"/>
</dbReference>
<reference evidence="3 4" key="1">
    <citation type="journal article" date="2013" name="Curr. Biol.">
        <title>The Genome of the Foraminiferan Reticulomyxa filosa.</title>
        <authorList>
            <person name="Glockner G."/>
            <person name="Hulsmann N."/>
            <person name="Schleicher M."/>
            <person name="Noegel A.A."/>
            <person name="Eichinger L."/>
            <person name="Gallinger C."/>
            <person name="Pawlowski J."/>
            <person name="Sierra R."/>
            <person name="Euteneuer U."/>
            <person name="Pillet L."/>
            <person name="Moustafa A."/>
            <person name="Platzer M."/>
            <person name="Groth M."/>
            <person name="Szafranski K."/>
            <person name="Schliwa M."/>
        </authorList>
    </citation>
    <scope>NUCLEOTIDE SEQUENCE [LARGE SCALE GENOMIC DNA]</scope>
</reference>
<sequence length="247" mass="27419">IVDKDTITTVGPPSKSYSFHSVFREHASNELCNTIIDQMLHNVIMGFNAVLFAYGQTVSGKTFSIIGNQQQTEIGMLPHMLRSALDKPGISRVSLSAVEVLGQIVTSIEFFDLLDQRNQNSDWSKKIGSTTINIDKLNQTVIQNPEDAYTIVQTARQASQVAPTGKNPDSSRGRVVFLSQLQPPAQTNVQNQQSPSSWWIAPEVRETVHSAMTSLIQPTRKYYIVEDGKQDASIQVCRNYKSCSRTA</sequence>
<proteinExistence type="inferred from homology"/>
<dbReference type="Pfam" id="PF00225">
    <property type="entry name" value="Kinesin"/>
    <property type="match status" value="1"/>
</dbReference>
<feature type="binding site" evidence="1">
    <location>
        <begin position="55"/>
        <end position="62"/>
    </location>
    <ligand>
        <name>ATP</name>
        <dbReference type="ChEBI" id="CHEBI:30616"/>
    </ligand>
</feature>
<gene>
    <name evidence="3" type="ORF">RFI_38647</name>
</gene>
<dbReference type="SMART" id="SM00129">
    <property type="entry name" value="KISc"/>
    <property type="match status" value="1"/>
</dbReference>
<dbReference type="PANTHER" id="PTHR24115">
    <property type="entry name" value="KINESIN-RELATED"/>
    <property type="match status" value="1"/>
</dbReference>
<accession>X6LBW6</accession>
<dbReference type="GO" id="GO:0005871">
    <property type="term" value="C:kinesin complex"/>
    <property type="evidence" value="ECO:0007669"/>
    <property type="project" value="TreeGrafter"/>
</dbReference>
<evidence type="ECO:0000313" key="3">
    <source>
        <dbReference type="EMBL" id="ETN98840.1"/>
    </source>
</evidence>
<organism evidence="3 4">
    <name type="scientific">Reticulomyxa filosa</name>
    <dbReference type="NCBI Taxonomy" id="46433"/>
    <lineage>
        <taxon>Eukaryota</taxon>
        <taxon>Sar</taxon>
        <taxon>Rhizaria</taxon>
        <taxon>Retaria</taxon>
        <taxon>Foraminifera</taxon>
        <taxon>Monothalamids</taxon>
        <taxon>Reticulomyxidae</taxon>
        <taxon>Reticulomyxa</taxon>
    </lineage>
</organism>
<evidence type="ECO:0000259" key="2">
    <source>
        <dbReference type="PROSITE" id="PS50067"/>
    </source>
</evidence>
<feature type="non-terminal residue" evidence="3">
    <location>
        <position position="1"/>
    </location>
</feature>
<dbReference type="Gene3D" id="3.40.850.10">
    <property type="entry name" value="Kinesin motor domain"/>
    <property type="match status" value="1"/>
</dbReference>
<dbReference type="GO" id="GO:0007018">
    <property type="term" value="P:microtubule-based movement"/>
    <property type="evidence" value="ECO:0007669"/>
    <property type="project" value="InterPro"/>
</dbReference>
<dbReference type="GO" id="GO:0005874">
    <property type="term" value="C:microtubule"/>
    <property type="evidence" value="ECO:0007669"/>
    <property type="project" value="TreeGrafter"/>
</dbReference>
<dbReference type="GO" id="GO:0008017">
    <property type="term" value="F:microtubule binding"/>
    <property type="evidence" value="ECO:0007669"/>
    <property type="project" value="InterPro"/>
</dbReference>
<feature type="domain" description="Kinesin motor" evidence="2">
    <location>
        <begin position="1"/>
        <end position="247"/>
    </location>
</feature>
<dbReference type="InterPro" id="IPR036961">
    <property type="entry name" value="Kinesin_motor_dom_sf"/>
</dbReference>
<dbReference type="GO" id="GO:0003777">
    <property type="term" value="F:microtubule motor activity"/>
    <property type="evidence" value="ECO:0007669"/>
    <property type="project" value="InterPro"/>
</dbReference>
<dbReference type="InterPro" id="IPR027640">
    <property type="entry name" value="Kinesin-like_fam"/>
</dbReference>
<dbReference type="PRINTS" id="PR00380">
    <property type="entry name" value="KINESINHEAVY"/>
</dbReference>
<evidence type="ECO:0000313" key="4">
    <source>
        <dbReference type="Proteomes" id="UP000023152"/>
    </source>
</evidence>